<dbReference type="AlphaFoldDB" id="X1HAH1"/>
<reference evidence="1" key="1">
    <citation type="journal article" date="2014" name="Front. Microbiol.">
        <title>High frequency of phylogenetically diverse reductive dehalogenase-homologous genes in deep subseafloor sedimentary metagenomes.</title>
        <authorList>
            <person name="Kawai M."/>
            <person name="Futagami T."/>
            <person name="Toyoda A."/>
            <person name="Takaki Y."/>
            <person name="Nishi S."/>
            <person name="Hori S."/>
            <person name="Arai W."/>
            <person name="Tsubouchi T."/>
            <person name="Morono Y."/>
            <person name="Uchiyama I."/>
            <person name="Ito T."/>
            <person name="Fujiyama A."/>
            <person name="Inagaki F."/>
            <person name="Takami H."/>
        </authorList>
    </citation>
    <scope>NUCLEOTIDE SEQUENCE</scope>
    <source>
        <strain evidence="1">Expedition CK06-06</strain>
    </source>
</reference>
<evidence type="ECO:0000313" key="1">
    <source>
        <dbReference type="EMBL" id="GAH42323.1"/>
    </source>
</evidence>
<accession>X1HAH1</accession>
<organism evidence="1">
    <name type="scientific">marine sediment metagenome</name>
    <dbReference type="NCBI Taxonomy" id="412755"/>
    <lineage>
        <taxon>unclassified sequences</taxon>
        <taxon>metagenomes</taxon>
        <taxon>ecological metagenomes</taxon>
    </lineage>
</organism>
<comment type="caution">
    <text evidence="1">The sequence shown here is derived from an EMBL/GenBank/DDBJ whole genome shotgun (WGS) entry which is preliminary data.</text>
</comment>
<proteinExistence type="predicted"/>
<protein>
    <recommendedName>
        <fullName evidence="2">Saccharopine dehydrogenase-like C-terminal domain-containing protein</fullName>
    </recommendedName>
</protein>
<dbReference type="EMBL" id="BARU01009842">
    <property type="protein sequence ID" value="GAH42323.1"/>
    <property type="molecule type" value="Genomic_DNA"/>
</dbReference>
<evidence type="ECO:0008006" key="2">
    <source>
        <dbReference type="Google" id="ProtNLM"/>
    </source>
</evidence>
<gene>
    <name evidence="1" type="ORF">S03H2_18926</name>
</gene>
<dbReference type="Gene3D" id="3.30.360.10">
    <property type="entry name" value="Dihydrodipicolinate Reductase, domain 2"/>
    <property type="match status" value="1"/>
</dbReference>
<sequence length="157" mass="16937">IDLIAGAFVKMGFASSKPIDVKGVKVAPIDVLMKLVRQPVDTFFTETEATVKLPSDRVHSMVIEVKGAKSGEDVKYTLSRLPATTEANLGFYRRFGTTSIFVAIPAIVGAKMCIEGDADRGIIAPECLDPIKFLKMMAAMGAPAKFHEVCSREVSIS</sequence>
<feature type="non-terminal residue" evidence="1">
    <location>
        <position position="1"/>
    </location>
</feature>
<name>X1HAH1_9ZZZZ</name>